<dbReference type="EMBL" id="BSXN01000150">
    <property type="protein sequence ID" value="GME67329.1"/>
    <property type="molecule type" value="Genomic_DNA"/>
</dbReference>
<dbReference type="Pfam" id="PF03943">
    <property type="entry name" value="TAP_C"/>
    <property type="match status" value="1"/>
</dbReference>
<proteinExistence type="inferred from homology"/>
<dbReference type="Pfam" id="PF24048">
    <property type="entry name" value="LRR_NXF1-5"/>
    <property type="match status" value="1"/>
</dbReference>
<dbReference type="SMART" id="SM00804">
    <property type="entry name" value="TAP_C"/>
    <property type="match status" value="1"/>
</dbReference>
<dbReference type="InterPro" id="IPR032710">
    <property type="entry name" value="NTF2-like_dom_sf"/>
</dbReference>
<dbReference type="InterPro" id="IPR057125">
    <property type="entry name" value="NXF1/2/3/5-like_LRR"/>
</dbReference>
<keyword evidence="5" id="KW-0677">Repeat</keyword>
<name>A0A9W6WFK4_CANBO</name>
<dbReference type="PANTHER" id="PTHR10662:SF22">
    <property type="entry name" value="NUCLEAR RNA EXPORT FACTOR 1"/>
    <property type="match status" value="1"/>
</dbReference>
<feature type="compositionally biased region" description="Low complexity" evidence="10">
    <location>
        <begin position="460"/>
        <end position="470"/>
    </location>
</feature>
<evidence type="ECO:0000256" key="9">
    <source>
        <dbReference type="ARBA" id="ARBA00069694"/>
    </source>
</evidence>
<dbReference type="InterPro" id="IPR009060">
    <property type="entry name" value="UBA-like_sf"/>
</dbReference>
<reference evidence="13" key="1">
    <citation type="submission" date="2023-04" db="EMBL/GenBank/DDBJ databases">
        <title>Candida boidinii NBRC 10035.</title>
        <authorList>
            <person name="Ichikawa N."/>
            <person name="Sato H."/>
            <person name="Tonouchi N."/>
        </authorList>
    </citation>
    <scope>NUCLEOTIDE SEQUENCE</scope>
    <source>
        <strain evidence="13">NBRC 10035</strain>
    </source>
</reference>
<dbReference type="InterPro" id="IPR001611">
    <property type="entry name" value="Leu-rich_rpt"/>
</dbReference>
<evidence type="ECO:0000259" key="12">
    <source>
        <dbReference type="PROSITE" id="PS51281"/>
    </source>
</evidence>
<comment type="caution">
    <text evidence="13">The sequence shown here is derived from an EMBL/GenBank/DDBJ whole genome shotgun (WGS) entry which is preliminary data.</text>
</comment>
<dbReference type="InterPro" id="IPR040736">
    <property type="entry name" value="Mex67_RRM"/>
</dbReference>
<keyword evidence="6" id="KW-0509">mRNA transport</keyword>
<keyword evidence="4" id="KW-0433">Leucine-rich repeat</keyword>
<dbReference type="Gene3D" id="3.10.450.50">
    <property type="match status" value="1"/>
</dbReference>
<dbReference type="InterPro" id="IPR005637">
    <property type="entry name" value="TAP_C_dom"/>
</dbReference>
<dbReference type="PROSITE" id="PS51450">
    <property type="entry name" value="LRR"/>
    <property type="match status" value="1"/>
</dbReference>
<evidence type="ECO:0000256" key="2">
    <source>
        <dbReference type="ARBA" id="ARBA00009285"/>
    </source>
</evidence>
<comment type="function">
    <text evidence="8">Involved in the export of mRNA from the nucleus to the cytoplasm.</text>
</comment>
<dbReference type="AlphaFoldDB" id="A0A9W6WFK4"/>
<feature type="domain" description="NTF2" evidence="11">
    <location>
        <begin position="305"/>
        <end position="500"/>
    </location>
</feature>
<dbReference type="Proteomes" id="UP001165120">
    <property type="component" value="Unassembled WGS sequence"/>
</dbReference>
<keyword evidence="3" id="KW-0813">Transport</keyword>
<dbReference type="InterPro" id="IPR030217">
    <property type="entry name" value="NXF_fam"/>
</dbReference>
<comment type="similarity">
    <text evidence="2">Belongs to the NXF family.</text>
</comment>
<feature type="domain" description="TAP-C" evidence="12">
    <location>
        <begin position="556"/>
        <end position="608"/>
    </location>
</feature>
<keyword evidence="7" id="KW-0539">Nucleus</keyword>
<dbReference type="Gene3D" id="1.10.8.10">
    <property type="entry name" value="DNA helicase RuvA subunit, C-terminal domain"/>
    <property type="match status" value="1"/>
</dbReference>
<feature type="region of interest" description="Disordered" evidence="10">
    <location>
        <begin position="1"/>
        <end position="33"/>
    </location>
</feature>
<dbReference type="PROSITE" id="PS50177">
    <property type="entry name" value="NTF2_DOMAIN"/>
    <property type="match status" value="1"/>
</dbReference>
<dbReference type="GO" id="GO:0042272">
    <property type="term" value="C:nuclear RNA export factor complex"/>
    <property type="evidence" value="ECO:0007669"/>
    <property type="project" value="UniProtKB-ARBA"/>
</dbReference>
<accession>A0A9W6WFK4</accession>
<dbReference type="OrthoDB" id="25872at2759"/>
<evidence type="ECO:0000313" key="13">
    <source>
        <dbReference type="EMBL" id="GME67329.1"/>
    </source>
</evidence>
<dbReference type="Gene3D" id="3.80.10.10">
    <property type="entry name" value="Ribonuclease Inhibitor"/>
    <property type="match status" value="1"/>
</dbReference>
<dbReference type="FunFam" id="1.10.8.10:FF:000018">
    <property type="entry name" value="Nuclear RNA export factor 1"/>
    <property type="match status" value="1"/>
</dbReference>
<evidence type="ECO:0000256" key="1">
    <source>
        <dbReference type="ARBA" id="ARBA00004123"/>
    </source>
</evidence>
<evidence type="ECO:0000256" key="7">
    <source>
        <dbReference type="ARBA" id="ARBA00023242"/>
    </source>
</evidence>
<dbReference type="InterPro" id="IPR002075">
    <property type="entry name" value="NTF2_dom"/>
</dbReference>
<sequence length="608" mass="67274">MYRGRGRGGFNGGGRGGFNNNNNNNPNSNLSRANDFANQNAVTVEIYGWTNASEQDLISFISRKTHKVLQNVTVDRNSGALRATVRSKQEGQELEKYSGIRFAGDSLKIKLIDEVGVSGTNTENTMNTIGLLKSFLKSRYDPVSKMLNLDSMVNDPTLLSSGLFSTVSTSTKMFPALLKLATNDKYKIESVNLSNNNLGDFTGKYVLDLALMYPNIKNLALANNNITKLDFLDKSKNKLNNLREIVLTGNPILNQNPHLEIVKTYPKLVVLDGQNVRDENKLNAILTFPFETKSMFFENGEIQKTATGFISTFLNLWDSNRLDLLQLYTADSQFSYHFDSSHIADQSANPINNSSASTTWGNYINNSRNLTRISGEKSRMQRLCRGPEEIGRMFQSLPKTKHMLMEHSNRFAMEAWSFAPLNGMHVVIHGEFEETGQPEAPQQNQSFSNSSRGGRGGYNRGNTGRNNANGTLEKRSFDRILIVIPSPNGSFIVVSDMLVVKTYAGSNAWAPKAPITNVSGNVLPSGPAQANGIGSSLSPSPQPGSLPPVVASKLNVQQQQLVTRIMSETRLTLEFTLMLCEQSNWNYEMAGQNFQNSKAQIPPTAFQF</sequence>
<evidence type="ECO:0000256" key="8">
    <source>
        <dbReference type="ARBA" id="ARBA00055253"/>
    </source>
</evidence>
<dbReference type="GO" id="GO:0016973">
    <property type="term" value="P:poly(A)+ mRNA export from nucleus"/>
    <property type="evidence" value="ECO:0007669"/>
    <property type="project" value="TreeGrafter"/>
</dbReference>
<keyword evidence="14" id="KW-1185">Reference proteome</keyword>
<feature type="compositionally biased region" description="Gly residues" evidence="10">
    <location>
        <begin position="7"/>
        <end position="17"/>
    </location>
</feature>
<dbReference type="PANTHER" id="PTHR10662">
    <property type="entry name" value="NUCLEAR RNA EXPORT FACTOR"/>
    <property type="match status" value="1"/>
</dbReference>
<feature type="region of interest" description="Disordered" evidence="10">
    <location>
        <begin position="435"/>
        <end position="471"/>
    </location>
</feature>
<evidence type="ECO:0000256" key="4">
    <source>
        <dbReference type="ARBA" id="ARBA00022614"/>
    </source>
</evidence>
<organism evidence="13 14">
    <name type="scientific">Candida boidinii</name>
    <name type="common">Yeast</name>
    <dbReference type="NCBI Taxonomy" id="5477"/>
    <lineage>
        <taxon>Eukaryota</taxon>
        <taxon>Fungi</taxon>
        <taxon>Dikarya</taxon>
        <taxon>Ascomycota</taxon>
        <taxon>Saccharomycotina</taxon>
        <taxon>Pichiomycetes</taxon>
        <taxon>Pichiales</taxon>
        <taxon>Pichiaceae</taxon>
        <taxon>Ogataea</taxon>
        <taxon>Ogataea/Candida clade</taxon>
    </lineage>
</organism>
<evidence type="ECO:0000259" key="11">
    <source>
        <dbReference type="PROSITE" id="PS50177"/>
    </source>
</evidence>
<dbReference type="InterPro" id="IPR032675">
    <property type="entry name" value="LRR_dom_sf"/>
</dbReference>
<dbReference type="PROSITE" id="PS51281">
    <property type="entry name" value="TAP_C"/>
    <property type="match status" value="1"/>
</dbReference>
<evidence type="ECO:0000256" key="6">
    <source>
        <dbReference type="ARBA" id="ARBA00022816"/>
    </source>
</evidence>
<dbReference type="CDD" id="cd14342">
    <property type="entry name" value="UBA_TAP-C"/>
    <property type="match status" value="1"/>
</dbReference>
<dbReference type="SUPFAM" id="SSF46934">
    <property type="entry name" value="UBA-like"/>
    <property type="match status" value="1"/>
</dbReference>
<gene>
    <name evidence="13" type="ORF">Cboi02_000075400</name>
</gene>
<evidence type="ECO:0000313" key="14">
    <source>
        <dbReference type="Proteomes" id="UP001165120"/>
    </source>
</evidence>
<evidence type="ECO:0000256" key="10">
    <source>
        <dbReference type="SAM" id="MobiDB-lite"/>
    </source>
</evidence>
<protein>
    <recommendedName>
        <fullName evidence="9">mRNA export factor MEX67</fullName>
    </recommendedName>
</protein>
<comment type="subcellular location">
    <subcellularLocation>
        <location evidence="1">Nucleus</location>
    </subcellularLocation>
</comment>
<dbReference type="SUPFAM" id="SSF54427">
    <property type="entry name" value="NTF2-like"/>
    <property type="match status" value="1"/>
</dbReference>
<dbReference type="Pfam" id="PF22602">
    <property type="entry name" value="NXF_NTF2"/>
    <property type="match status" value="1"/>
</dbReference>
<dbReference type="Pfam" id="PF18444">
    <property type="entry name" value="RRM_9"/>
    <property type="match status" value="1"/>
</dbReference>
<dbReference type="SUPFAM" id="SSF52058">
    <property type="entry name" value="L domain-like"/>
    <property type="match status" value="1"/>
</dbReference>
<dbReference type="GO" id="GO:0003723">
    <property type="term" value="F:RNA binding"/>
    <property type="evidence" value="ECO:0007669"/>
    <property type="project" value="TreeGrafter"/>
</dbReference>
<evidence type="ECO:0000256" key="5">
    <source>
        <dbReference type="ARBA" id="ARBA00022737"/>
    </source>
</evidence>
<evidence type="ECO:0000256" key="3">
    <source>
        <dbReference type="ARBA" id="ARBA00022448"/>
    </source>
</evidence>
<dbReference type="InterPro" id="IPR018222">
    <property type="entry name" value="Nuclear_transport_factor_2_euk"/>
</dbReference>